<comment type="cofactor">
    <cofactor evidence="1">
        <name>pyridoxal 5'-phosphate</name>
        <dbReference type="ChEBI" id="CHEBI:597326"/>
    </cofactor>
</comment>
<dbReference type="InterPro" id="IPR016454">
    <property type="entry name" value="Cysteine_dSase"/>
</dbReference>
<keyword evidence="9" id="KW-1185">Reference proteome</keyword>
<evidence type="ECO:0000256" key="5">
    <source>
        <dbReference type="ARBA" id="ARBA00050776"/>
    </source>
</evidence>
<evidence type="ECO:0000256" key="2">
    <source>
        <dbReference type="ARBA" id="ARBA00010447"/>
    </source>
</evidence>
<dbReference type="GO" id="GO:0008483">
    <property type="term" value="F:transaminase activity"/>
    <property type="evidence" value="ECO:0007669"/>
    <property type="project" value="UniProtKB-KW"/>
</dbReference>
<dbReference type="Gene3D" id="3.90.1150.10">
    <property type="entry name" value="Aspartate Aminotransferase, domain 1"/>
    <property type="match status" value="1"/>
</dbReference>
<comment type="catalytic activity">
    <reaction evidence="5">
        <text>(sulfur carrier)-H + L-cysteine = (sulfur carrier)-SH + L-alanine</text>
        <dbReference type="Rhea" id="RHEA:43892"/>
        <dbReference type="Rhea" id="RHEA-COMP:14737"/>
        <dbReference type="Rhea" id="RHEA-COMP:14739"/>
        <dbReference type="ChEBI" id="CHEBI:29917"/>
        <dbReference type="ChEBI" id="CHEBI:35235"/>
        <dbReference type="ChEBI" id="CHEBI:57972"/>
        <dbReference type="ChEBI" id="CHEBI:64428"/>
        <dbReference type="EC" id="2.8.1.7"/>
    </reaction>
</comment>
<keyword evidence="6" id="KW-0175">Coiled coil</keyword>
<dbReference type="InterPro" id="IPR015421">
    <property type="entry name" value="PyrdxlP-dep_Trfase_major"/>
</dbReference>
<dbReference type="InterPro" id="IPR000192">
    <property type="entry name" value="Aminotrans_V_dom"/>
</dbReference>
<dbReference type="EC" id="2.8.1.7" evidence="3"/>
<dbReference type="InterPro" id="IPR015424">
    <property type="entry name" value="PyrdxlP-dep_Trfase"/>
</dbReference>
<dbReference type="PIRSF" id="PIRSF005572">
    <property type="entry name" value="NifS"/>
    <property type="match status" value="1"/>
</dbReference>
<comment type="caution">
    <text evidence="8">The sequence shown here is derived from an EMBL/GenBank/DDBJ whole genome shotgun (WGS) entry which is preliminary data.</text>
</comment>
<dbReference type="Pfam" id="PF00266">
    <property type="entry name" value="Aminotran_5"/>
    <property type="match status" value="1"/>
</dbReference>
<accession>A0ABV1EC22</accession>
<keyword evidence="8" id="KW-0808">Transferase</keyword>
<evidence type="ECO:0000256" key="3">
    <source>
        <dbReference type="ARBA" id="ARBA00012239"/>
    </source>
</evidence>
<evidence type="ECO:0000313" key="9">
    <source>
        <dbReference type="Proteomes" id="UP001464378"/>
    </source>
</evidence>
<sequence>MIYFDNAATSKYKPDVVYDAFMHYVREIGTSPGRGSYSLGVQASRMLYQSRKKVNAFFGNPSKTNVVFTKNSTEAINLFIKGFLKKGDHVLISCYEHNAVLRPIHSLYENGLITYTVLPEQVLESPESELEKYITPSTRLAAITLASNLTGQLVYSAAFGDECKKRNLTVFVDASQGGGKKLAHMERDNIDYLAFTGHKDLYALPGVGGLCSKAPLTFPPLIQGGTGIHGEHYTNPEIYPEAYESGTLNMPAIWSLKTSIEFLEENLEKISQKEQLLTQRIISGLSSLPNVDLYKPTKRRVSTVCFNVKGVSSSDVVSYLDKNGICVRGGIHCAILAHETLGTVKTGAIRVSLNYMNTEQEVDYFLDVLREMK</sequence>
<feature type="domain" description="Aminotransferase class V" evidence="7">
    <location>
        <begin position="2"/>
        <end position="365"/>
    </location>
</feature>
<gene>
    <name evidence="8" type="ORF">WMO64_13055</name>
</gene>
<evidence type="ECO:0000256" key="1">
    <source>
        <dbReference type="ARBA" id="ARBA00001933"/>
    </source>
</evidence>
<dbReference type="InterPro" id="IPR015422">
    <property type="entry name" value="PyrdxlP-dep_Trfase_small"/>
</dbReference>
<organism evidence="8 9">
    <name type="scientific">Pseudoflavonifractor intestinihominis</name>
    <dbReference type="NCBI Taxonomy" id="3133171"/>
    <lineage>
        <taxon>Bacteria</taxon>
        <taxon>Bacillati</taxon>
        <taxon>Bacillota</taxon>
        <taxon>Clostridia</taxon>
        <taxon>Eubacteriales</taxon>
        <taxon>Oscillospiraceae</taxon>
        <taxon>Pseudoflavonifractor</taxon>
    </lineage>
</organism>
<dbReference type="RefSeq" id="WP_349232248.1">
    <property type="nucleotide sequence ID" value="NZ_JBBMFK010000024.1"/>
</dbReference>
<dbReference type="EMBL" id="JBBMFK010000024">
    <property type="protein sequence ID" value="MEQ2444389.1"/>
    <property type="molecule type" value="Genomic_DNA"/>
</dbReference>
<keyword evidence="8" id="KW-0032">Aminotransferase</keyword>
<evidence type="ECO:0000256" key="6">
    <source>
        <dbReference type="SAM" id="Coils"/>
    </source>
</evidence>
<dbReference type="Proteomes" id="UP001464378">
    <property type="component" value="Unassembled WGS sequence"/>
</dbReference>
<protein>
    <recommendedName>
        <fullName evidence="3">cysteine desulfurase</fullName>
        <ecNumber evidence="3">2.8.1.7</ecNumber>
    </recommendedName>
</protein>
<name>A0ABV1EC22_9FIRM</name>
<keyword evidence="4" id="KW-0663">Pyridoxal phosphate</keyword>
<dbReference type="SUPFAM" id="SSF53383">
    <property type="entry name" value="PLP-dependent transferases"/>
    <property type="match status" value="1"/>
</dbReference>
<proteinExistence type="inferred from homology"/>
<reference evidence="8 9" key="1">
    <citation type="submission" date="2024-03" db="EMBL/GenBank/DDBJ databases">
        <title>Human intestinal bacterial collection.</title>
        <authorList>
            <person name="Pauvert C."/>
            <person name="Hitch T.C.A."/>
            <person name="Clavel T."/>
        </authorList>
    </citation>
    <scope>NUCLEOTIDE SEQUENCE [LARGE SCALE GENOMIC DNA]</scope>
    <source>
        <strain evidence="8 9">CLA-AP-H29</strain>
    </source>
</reference>
<comment type="similarity">
    <text evidence="2">Belongs to the class-V pyridoxal-phosphate-dependent aminotransferase family. Csd subfamily.</text>
</comment>
<feature type="coiled-coil region" evidence="6">
    <location>
        <begin position="253"/>
        <end position="280"/>
    </location>
</feature>
<evidence type="ECO:0000259" key="7">
    <source>
        <dbReference type="Pfam" id="PF00266"/>
    </source>
</evidence>
<evidence type="ECO:0000313" key="8">
    <source>
        <dbReference type="EMBL" id="MEQ2444389.1"/>
    </source>
</evidence>
<evidence type="ECO:0000256" key="4">
    <source>
        <dbReference type="ARBA" id="ARBA00022898"/>
    </source>
</evidence>
<dbReference type="Gene3D" id="3.40.640.10">
    <property type="entry name" value="Type I PLP-dependent aspartate aminotransferase-like (Major domain)"/>
    <property type="match status" value="1"/>
</dbReference>
<dbReference type="PANTHER" id="PTHR43586">
    <property type="entry name" value="CYSTEINE DESULFURASE"/>
    <property type="match status" value="1"/>
</dbReference>
<dbReference type="PANTHER" id="PTHR43586:SF4">
    <property type="entry name" value="ISOPENICILLIN N EPIMERASE"/>
    <property type="match status" value="1"/>
</dbReference>